<dbReference type="Pfam" id="PF05175">
    <property type="entry name" value="MTS"/>
    <property type="match status" value="1"/>
</dbReference>
<dbReference type="CDD" id="cd02440">
    <property type="entry name" value="AdoMet_MTases"/>
    <property type="match status" value="1"/>
</dbReference>
<dbReference type="SUPFAM" id="SSF53335">
    <property type="entry name" value="S-adenosyl-L-methionine-dependent methyltransferases"/>
    <property type="match status" value="1"/>
</dbReference>
<evidence type="ECO:0000256" key="2">
    <source>
        <dbReference type="ARBA" id="ARBA00022679"/>
    </source>
</evidence>
<accession>A0A921TE14</accession>
<feature type="binding site" evidence="5">
    <location>
        <position position="145"/>
    </location>
    <ligand>
        <name>S-adenosyl-L-methionine</name>
        <dbReference type="ChEBI" id="CHEBI:59789"/>
    </ligand>
</feature>
<comment type="catalytic activity">
    <reaction evidence="4 5">
        <text>L-glutaminyl-[peptide chain release factor] + S-adenosyl-L-methionine = N(5)-methyl-L-glutaminyl-[peptide chain release factor] + S-adenosyl-L-homocysteine + H(+)</text>
        <dbReference type="Rhea" id="RHEA:42896"/>
        <dbReference type="Rhea" id="RHEA-COMP:10271"/>
        <dbReference type="Rhea" id="RHEA-COMP:10272"/>
        <dbReference type="ChEBI" id="CHEBI:15378"/>
        <dbReference type="ChEBI" id="CHEBI:30011"/>
        <dbReference type="ChEBI" id="CHEBI:57856"/>
        <dbReference type="ChEBI" id="CHEBI:59789"/>
        <dbReference type="ChEBI" id="CHEBI:61891"/>
        <dbReference type="EC" id="2.1.1.297"/>
    </reaction>
</comment>
<dbReference type="InterPro" id="IPR007848">
    <property type="entry name" value="Small_mtfrase_dom"/>
</dbReference>
<evidence type="ECO:0000313" key="8">
    <source>
        <dbReference type="EMBL" id="KAF0674924.1"/>
    </source>
</evidence>
<dbReference type="InterPro" id="IPR029063">
    <property type="entry name" value="SAM-dependent_MTases_sf"/>
</dbReference>
<feature type="binding site" evidence="5">
    <location>
        <position position="174"/>
    </location>
    <ligand>
        <name>S-adenosyl-L-methionine</name>
        <dbReference type="ChEBI" id="CHEBI:59789"/>
    </ligand>
</feature>
<protein>
    <recommendedName>
        <fullName evidence="5">Release factor glutamine methyltransferase</fullName>
        <shortName evidence="5">RF MTase</shortName>
        <ecNumber evidence="5">2.1.1.297</ecNumber>
    </recommendedName>
    <alternativeName>
        <fullName evidence="5">N5-glutamine methyltransferase PrmC</fullName>
    </alternativeName>
    <alternativeName>
        <fullName evidence="5">Protein-(glutamine-N5) MTase PrmC</fullName>
    </alternativeName>
    <alternativeName>
        <fullName evidence="5">Protein-glutamine N-methyltransferase PrmC</fullName>
    </alternativeName>
</protein>
<sequence length="283" mass="29537">MSDTSGPRLADLLRVGAARLREAGIDEAGGDARHLLAAAAGIARDRLSLHLGDGAPEGADARFAALLARRANREPVSRLLGRRFFFGRDFAVTPDVLDPRPETEILVAAALDGPVQQVLDLGTGSGCILVSLLAERPDARGTGTDLSEAALGVARGNAERHGVAARCAFRQADWLEGIEGAYDTIVSNPPYIARDEMAGLAPEVSEHDPHLALSPGGDGLAAYRRITAAVPARLAPGGRLLVEIGPTQGAAVRDLFAGAGLTRIAVLRDLDGRDRVVSGRLTT</sequence>
<dbReference type="Pfam" id="PF17827">
    <property type="entry name" value="PrmC_N"/>
    <property type="match status" value="1"/>
</dbReference>
<dbReference type="GO" id="GO:0016853">
    <property type="term" value="F:isomerase activity"/>
    <property type="evidence" value="ECO:0007669"/>
    <property type="project" value="UniProtKB-KW"/>
</dbReference>
<keyword evidence="2 5" id="KW-0808">Transferase</keyword>
<dbReference type="HAMAP" id="MF_02126">
    <property type="entry name" value="RF_methyltr_PrmC"/>
    <property type="match status" value="1"/>
</dbReference>
<organism evidence="8 9">
    <name type="scientific">Profundibacterium mesophilum KAUST100406-0324</name>
    <dbReference type="NCBI Taxonomy" id="1037889"/>
    <lineage>
        <taxon>Bacteria</taxon>
        <taxon>Pseudomonadati</taxon>
        <taxon>Pseudomonadota</taxon>
        <taxon>Alphaproteobacteria</taxon>
        <taxon>Rhodobacterales</taxon>
        <taxon>Roseobacteraceae</taxon>
        <taxon>Profundibacterium</taxon>
    </lineage>
</organism>
<name>A0A921TE14_9RHOB</name>
<comment type="function">
    <text evidence="5">Methylates the class 1 translation termination release factors RF1/PrfA and RF2/PrfB on the glutamine residue of the universally conserved GGQ motif.</text>
</comment>
<dbReference type="GO" id="GO:0102559">
    <property type="term" value="F:peptide chain release factor N(5)-glutamine methyltransferase activity"/>
    <property type="evidence" value="ECO:0007669"/>
    <property type="project" value="UniProtKB-EC"/>
</dbReference>
<evidence type="ECO:0000259" key="6">
    <source>
        <dbReference type="Pfam" id="PF05175"/>
    </source>
</evidence>
<dbReference type="AlphaFoldDB" id="A0A921TE14"/>
<gene>
    <name evidence="5 8" type="primary">prmC</name>
    <name evidence="8" type="ORF">PMES_02632</name>
</gene>
<dbReference type="InterPro" id="IPR040758">
    <property type="entry name" value="PrmC_N"/>
</dbReference>
<dbReference type="EMBL" id="APKE01000033">
    <property type="protein sequence ID" value="KAF0674924.1"/>
    <property type="molecule type" value="Genomic_DNA"/>
</dbReference>
<evidence type="ECO:0000256" key="3">
    <source>
        <dbReference type="ARBA" id="ARBA00022691"/>
    </source>
</evidence>
<keyword evidence="9" id="KW-1185">Reference proteome</keyword>
<dbReference type="Gene3D" id="3.40.50.150">
    <property type="entry name" value="Vaccinia Virus protein VP39"/>
    <property type="match status" value="1"/>
</dbReference>
<dbReference type="GO" id="GO:0003676">
    <property type="term" value="F:nucleic acid binding"/>
    <property type="evidence" value="ECO:0007669"/>
    <property type="project" value="InterPro"/>
</dbReference>
<proteinExistence type="inferred from homology"/>
<dbReference type="Proteomes" id="UP000698242">
    <property type="component" value="Unassembled WGS sequence"/>
</dbReference>
<dbReference type="Gene3D" id="1.10.8.10">
    <property type="entry name" value="DNA helicase RuvA subunit, C-terminal domain"/>
    <property type="match status" value="1"/>
</dbReference>
<comment type="similarity">
    <text evidence="5">Belongs to the protein N5-glutamine methyltransferase family. PrmC subfamily.</text>
</comment>
<dbReference type="InterPro" id="IPR050320">
    <property type="entry name" value="N5-glutamine_MTase"/>
</dbReference>
<comment type="caution">
    <text evidence="8">The sequence shown here is derived from an EMBL/GenBank/DDBJ whole genome shotgun (WGS) entry which is preliminary data.</text>
</comment>
<dbReference type="GO" id="GO:0032259">
    <property type="term" value="P:methylation"/>
    <property type="evidence" value="ECO:0007669"/>
    <property type="project" value="UniProtKB-KW"/>
</dbReference>
<reference evidence="8" key="1">
    <citation type="submission" date="2013-03" db="EMBL/GenBank/DDBJ databases">
        <title>Genome Sequence of the Profundibacterium mesophilum strain KAUST100406-0324T from Red Sea, a novel genus in the family Rhodobacteraceae.</title>
        <authorList>
            <person name="Essack M."/>
            <person name="Alam I."/>
            <person name="Lafi F."/>
            <person name="Alawi W."/>
            <person name="Kamanu F."/>
            <person name="Al-Suwailem A."/>
            <person name="Lee O.O."/>
            <person name="Xu Y."/>
            <person name="Bajic V."/>
            <person name="Qian P.-Y."/>
            <person name="Archer J."/>
        </authorList>
    </citation>
    <scope>NUCLEOTIDE SEQUENCE</scope>
    <source>
        <strain evidence="8">KAUST100406-0324</strain>
    </source>
</reference>
<keyword evidence="3 5" id="KW-0949">S-adenosyl-L-methionine</keyword>
<feature type="binding site" evidence="5">
    <location>
        <position position="188"/>
    </location>
    <ligand>
        <name>S-adenosyl-L-methionine</name>
        <dbReference type="ChEBI" id="CHEBI:59789"/>
    </ligand>
</feature>
<evidence type="ECO:0000313" key="9">
    <source>
        <dbReference type="Proteomes" id="UP000698242"/>
    </source>
</evidence>
<feature type="binding site" evidence="5">
    <location>
        <begin position="188"/>
        <end position="191"/>
    </location>
    <ligand>
        <name>substrate</name>
    </ligand>
</feature>
<dbReference type="InterPro" id="IPR004556">
    <property type="entry name" value="HemK-like"/>
</dbReference>
<dbReference type="RefSeq" id="WP_236549804.1">
    <property type="nucleotide sequence ID" value="NZ_APKE01000033.1"/>
</dbReference>
<evidence type="ECO:0000256" key="5">
    <source>
        <dbReference type="HAMAP-Rule" id="MF_02126"/>
    </source>
</evidence>
<dbReference type="NCBIfam" id="TIGR03534">
    <property type="entry name" value="RF_mod_PrmC"/>
    <property type="match status" value="1"/>
</dbReference>
<evidence type="ECO:0000256" key="1">
    <source>
        <dbReference type="ARBA" id="ARBA00022603"/>
    </source>
</evidence>
<dbReference type="PANTHER" id="PTHR18895">
    <property type="entry name" value="HEMK METHYLTRANSFERASE"/>
    <property type="match status" value="1"/>
</dbReference>
<dbReference type="InterPro" id="IPR002052">
    <property type="entry name" value="DNA_methylase_N6_adenine_CS"/>
</dbReference>
<dbReference type="PROSITE" id="PS00092">
    <property type="entry name" value="N6_MTASE"/>
    <property type="match status" value="1"/>
</dbReference>
<dbReference type="PANTHER" id="PTHR18895:SF74">
    <property type="entry name" value="MTRF1L RELEASE FACTOR GLUTAMINE METHYLTRANSFERASE"/>
    <property type="match status" value="1"/>
</dbReference>
<evidence type="ECO:0000259" key="7">
    <source>
        <dbReference type="Pfam" id="PF17827"/>
    </source>
</evidence>
<feature type="domain" description="Methyltransferase small" evidence="6">
    <location>
        <begin position="103"/>
        <end position="196"/>
    </location>
</feature>
<dbReference type="InterPro" id="IPR019874">
    <property type="entry name" value="RF_methyltr_PrmC"/>
</dbReference>
<keyword evidence="8" id="KW-0413">Isomerase</keyword>
<feature type="domain" description="Release factor glutamine methyltransferase N-terminal" evidence="7">
    <location>
        <begin position="11"/>
        <end position="81"/>
    </location>
</feature>
<dbReference type="NCBIfam" id="TIGR00536">
    <property type="entry name" value="hemK_fam"/>
    <property type="match status" value="1"/>
</dbReference>
<feature type="binding site" evidence="5">
    <location>
        <begin position="122"/>
        <end position="126"/>
    </location>
    <ligand>
        <name>S-adenosyl-L-methionine</name>
        <dbReference type="ChEBI" id="CHEBI:59789"/>
    </ligand>
</feature>
<keyword evidence="1 5" id="KW-0489">Methyltransferase</keyword>
<dbReference type="EC" id="2.1.1.297" evidence="5"/>
<evidence type="ECO:0000256" key="4">
    <source>
        <dbReference type="ARBA" id="ARBA00048391"/>
    </source>
</evidence>